<name>A0A0F6QZN1_9CORY</name>
<evidence type="ECO:0000259" key="1">
    <source>
        <dbReference type="SMART" id="SM00507"/>
    </source>
</evidence>
<dbReference type="GO" id="GO:0003676">
    <property type="term" value="F:nucleic acid binding"/>
    <property type="evidence" value="ECO:0007669"/>
    <property type="project" value="InterPro"/>
</dbReference>
<keyword evidence="2" id="KW-0540">Nuclease</keyword>
<dbReference type="GO" id="GO:0008270">
    <property type="term" value="F:zinc ion binding"/>
    <property type="evidence" value="ECO:0007669"/>
    <property type="project" value="InterPro"/>
</dbReference>
<dbReference type="CDD" id="cd00085">
    <property type="entry name" value="HNHc"/>
    <property type="match status" value="1"/>
</dbReference>
<dbReference type="OrthoDB" id="4426006at2"/>
<gene>
    <name evidence="2" type="ORF">UL82_05435</name>
</gene>
<dbReference type="STRING" id="35755.UL82_05435"/>
<dbReference type="EMBL" id="CP011312">
    <property type="protein sequence ID" value="AKE41262.1"/>
    <property type="molecule type" value="Genomic_DNA"/>
</dbReference>
<dbReference type="InterPro" id="IPR002711">
    <property type="entry name" value="HNH"/>
</dbReference>
<proteinExistence type="predicted"/>
<dbReference type="Gene3D" id="1.10.30.50">
    <property type="match status" value="1"/>
</dbReference>
<reference evidence="2 3" key="1">
    <citation type="journal article" date="2015" name="Genome Announc.">
        <title>Complete Genome Sequence of Corynebacterium kutscheri DSM 20755, a Corynebacterial Type Strain with Remarkably Low G+C Content of Chromosomal DNA.</title>
        <authorList>
            <person name="Ruckert C."/>
            <person name="Albersmeier A."/>
            <person name="Winkler A."/>
            <person name="Tauch A."/>
        </authorList>
    </citation>
    <scope>NUCLEOTIDE SEQUENCE [LARGE SCALE GENOMIC DNA]</scope>
    <source>
        <strain evidence="2 3">DSM 20755</strain>
    </source>
</reference>
<feature type="domain" description="HNH nuclease" evidence="1">
    <location>
        <begin position="279"/>
        <end position="332"/>
    </location>
</feature>
<keyword evidence="2" id="KW-0255">Endonuclease</keyword>
<evidence type="ECO:0000313" key="3">
    <source>
        <dbReference type="Proteomes" id="UP000033457"/>
    </source>
</evidence>
<dbReference type="SMART" id="SM00507">
    <property type="entry name" value="HNHc"/>
    <property type="match status" value="1"/>
</dbReference>
<dbReference type="Proteomes" id="UP000033457">
    <property type="component" value="Chromosome"/>
</dbReference>
<sequence>MGKAKTMMIDQLCHIARHGVGLARELFDTKLTTDQISELLKIDSTTAHNYFLTAQSLFAPINKAEKLIRDNALQQALNGELSLDELVLINQQVHKLASDVQYSREQLRLEMVQLARTRTFGALRTACRAKVRKLNIQSAKKPRSSVRISKTMDEYGMRTIVARLNTEVFNDFFTALEKRTASCYDRDSGLDYHHARAVALKQLFESTNNCGIGVHVVMRYSELTEGLSRDSYTLTDGSNATLKMLAEKLEPAGWAVVYDDDTNLPIEAAVIEQRSANKKQRQALIGHTTYCAAPGCHVPAQFGTQAHHIIPASMGGPTTISNLVLLCPFHHGQVTAGSAKVEITADGHYEWTCNYTKRRYINNNEVIEQAGHALITQRNREPVAVHGHLR</sequence>
<dbReference type="RefSeq" id="WP_046439453.1">
    <property type="nucleotide sequence ID" value="NZ_CP011312.1"/>
</dbReference>
<protein>
    <submittedName>
        <fullName evidence="2">HNH endonuclease</fullName>
    </submittedName>
</protein>
<dbReference type="HOGENOM" id="CLU_730985_0_0_11"/>
<keyword evidence="3" id="KW-1185">Reference proteome</keyword>
<dbReference type="InterPro" id="IPR003615">
    <property type="entry name" value="HNH_nuc"/>
</dbReference>
<dbReference type="Pfam" id="PF01844">
    <property type="entry name" value="HNH"/>
    <property type="match status" value="1"/>
</dbReference>
<organism evidence="2 3">
    <name type="scientific">Corynebacterium kutscheri</name>
    <dbReference type="NCBI Taxonomy" id="35755"/>
    <lineage>
        <taxon>Bacteria</taxon>
        <taxon>Bacillati</taxon>
        <taxon>Actinomycetota</taxon>
        <taxon>Actinomycetes</taxon>
        <taxon>Mycobacteriales</taxon>
        <taxon>Corynebacteriaceae</taxon>
        <taxon>Corynebacterium</taxon>
    </lineage>
</organism>
<evidence type="ECO:0000313" key="2">
    <source>
        <dbReference type="EMBL" id="AKE41262.1"/>
    </source>
</evidence>
<dbReference type="GO" id="GO:0004519">
    <property type="term" value="F:endonuclease activity"/>
    <property type="evidence" value="ECO:0007669"/>
    <property type="project" value="UniProtKB-KW"/>
</dbReference>
<dbReference type="AlphaFoldDB" id="A0A0F6QZN1"/>
<accession>A0A0F6QZN1</accession>
<keyword evidence="2" id="KW-0378">Hydrolase</keyword>
<dbReference type="KEGG" id="cku:UL82_05435"/>